<name>A0AA36GBX7_CYLNA</name>
<evidence type="ECO:0000313" key="11">
    <source>
        <dbReference type="Proteomes" id="UP001176961"/>
    </source>
</evidence>
<dbReference type="InterPro" id="IPR036959">
    <property type="entry name" value="Peptidase_C12_UCH_sf"/>
</dbReference>
<dbReference type="SUPFAM" id="SSF54001">
    <property type="entry name" value="Cysteine proteinases"/>
    <property type="match status" value="1"/>
</dbReference>
<evidence type="ECO:0000256" key="8">
    <source>
        <dbReference type="RuleBase" id="RU361215"/>
    </source>
</evidence>
<evidence type="ECO:0000256" key="3">
    <source>
        <dbReference type="ARBA" id="ARBA00022670"/>
    </source>
</evidence>
<keyword evidence="4 7" id="KW-0833">Ubl conjugation pathway</keyword>
<keyword evidence="11" id="KW-1185">Reference proteome</keyword>
<organism evidence="10 11">
    <name type="scientific">Cylicocyclus nassatus</name>
    <name type="common">Nematode worm</name>
    <dbReference type="NCBI Taxonomy" id="53992"/>
    <lineage>
        <taxon>Eukaryota</taxon>
        <taxon>Metazoa</taxon>
        <taxon>Ecdysozoa</taxon>
        <taxon>Nematoda</taxon>
        <taxon>Chromadorea</taxon>
        <taxon>Rhabditida</taxon>
        <taxon>Rhabditina</taxon>
        <taxon>Rhabditomorpha</taxon>
        <taxon>Strongyloidea</taxon>
        <taxon>Strongylidae</taxon>
        <taxon>Cylicocyclus</taxon>
    </lineage>
</organism>
<dbReference type="InterPro" id="IPR038765">
    <property type="entry name" value="Papain-like_cys_pep_sf"/>
</dbReference>
<dbReference type="Pfam" id="PF01088">
    <property type="entry name" value="Peptidase_C12"/>
    <property type="match status" value="1"/>
</dbReference>
<dbReference type="EMBL" id="CATQJL010000001">
    <property type="protein sequence ID" value="CAJ0588127.1"/>
    <property type="molecule type" value="Genomic_DNA"/>
</dbReference>
<dbReference type="GO" id="GO:0004843">
    <property type="term" value="F:cysteine-type deubiquitinase activity"/>
    <property type="evidence" value="ECO:0007669"/>
    <property type="project" value="UniProtKB-UniRule"/>
</dbReference>
<proteinExistence type="inferred from homology"/>
<comment type="catalytic activity">
    <reaction evidence="1 7 8">
        <text>Thiol-dependent hydrolysis of ester, thioester, amide, peptide and isopeptide bonds formed by the C-terminal Gly of ubiquitin (a 76-residue protein attached to proteins as an intracellular targeting signal).</text>
        <dbReference type="EC" id="3.4.19.12"/>
    </reaction>
</comment>
<dbReference type="Proteomes" id="UP001176961">
    <property type="component" value="Unassembled WGS sequence"/>
</dbReference>
<protein>
    <recommendedName>
        <fullName evidence="8">Ubiquitin carboxyl-terminal hydrolase</fullName>
        <ecNumber evidence="8">3.4.19.12</ecNumber>
    </recommendedName>
</protein>
<dbReference type="AlphaFoldDB" id="A0AA36GBX7"/>
<reference evidence="10" key="1">
    <citation type="submission" date="2023-07" db="EMBL/GenBank/DDBJ databases">
        <authorList>
            <consortium name="CYATHOMIX"/>
        </authorList>
    </citation>
    <scope>NUCLEOTIDE SEQUENCE</scope>
    <source>
        <strain evidence="10">N/A</strain>
    </source>
</reference>
<dbReference type="PRINTS" id="PR00707">
    <property type="entry name" value="UBCTHYDRLASE"/>
</dbReference>
<evidence type="ECO:0000256" key="5">
    <source>
        <dbReference type="ARBA" id="ARBA00022801"/>
    </source>
</evidence>
<sequence>MSMPTWRALESNPDTINAFMKKIGVQGVECVDVFSFDPEMLEFIPSPQLALILCFPEREGKVPLQAVYESLKASGTKPPENVFFMKQKIGNACGTFALFHSLANLEGIIDLGNGSFSNWLQEAKGLSTEERSDSLLRNNQLATAHDETAQEGETEEPANVDHHFICYVAKDGELYEIDSCAPFPRSLGKISEGSLLSAAGQHVKKLMEEIGDVSISAMALVKSA</sequence>
<comment type="caution">
    <text evidence="10">The sequence shown here is derived from an EMBL/GenBank/DDBJ whole genome shotgun (WGS) entry which is preliminary data.</text>
</comment>
<keyword evidence="6 7" id="KW-0788">Thiol protease</keyword>
<feature type="active site" description="Nucleophile" evidence="7">
    <location>
        <position position="93"/>
    </location>
</feature>
<dbReference type="PANTHER" id="PTHR10589:SF17">
    <property type="entry name" value="UBIQUITIN CARBOXYL-TERMINAL HYDROLASE"/>
    <property type="match status" value="1"/>
</dbReference>
<feature type="active site" description="Proton donor" evidence="7">
    <location>
        <position position="163"/>
    </location>
</feature>
<gene>
    <name evidence="10" type="ORF">CYNAS_LOCUS110</name>
</gene>
<dbReference type="InterPro" id="IPR001578">
    <property type="entry name" value="Peptidase_C12_UCH"/>
</dbReference>
<dbReference type="EC" id="3.4.19.12" evidence="8"/>
<keyword evidence="3 7" id="KW-0645">Protease</keyword>
<feature type="site" description="Important for enzyme activity" evidence="7">
    <location>
        <position position="178"/>
    </location>
</feature>
<dbReference type="GO" id="GO:0016579">
    <property type="term" value="P:protein deubiquitination"/>
    <property type="evidence" value="ECO:0007669"/>
    <property type="project" value="TreeGrafter"/>
</dbReference>
<feature type="domain" description="UCH catalytic" evidence="9">
    <location>
        <begin position="5"/>
        <end position="222"/>
    </location>
</feature>
<evidence type="ECO:0000256" key="2">
    <source>
        <dbReference type="ARBA" id="ARBA00009326"/>
    </source>
</evidence>
<feature type="site" description="Transition state stabilizer" evidence="7">
    <location>
        <position position="87"/>
    </location>
</feature>
<dbReference type="GO" id="GO:0006511">
    <property type="term" value="P:ubiquitin-dependent protein catabolic process"/>
    <property type="evidence" value="ECO:0007669"/>
    <property type="project" value="UniProtKB-UniRule"/>
</dbReference>
<dbReference type="CDD" id="cd09616">
    <property type="entry name" value="Peptidase_C12_UCH_L1_L3"/>
    <property type="match status" value="1"/>
</dbReference>
<dbReference type="PROSITE" id="PS52048">
    <property type="entry name" value="UCH_DOMAIN"/>
    <property type="match status" value="1"/>
</dbReference>
<dbReference type="Gene3D" id="3.40.532.10">
    <property type="entry name" value="Peptidase C12, ubiquitin carboxyl-terminal hydrolase"/>
    <property type="match status" value="1"/>
</dbReference>
<comment type="similarity">
    <text evidence="2 7 8">Belongs to the peptidase C12 family.</text>
</comment>
<evidence type="ECO:0000259" key="9">
    <source>
        <dbReference type="PROSITE" id="PS52048"/>
    </source>
</evidence>
<dbReference type="PANTHER" id="PTHR10589">
    <property type="entry name" value="UBIQUITIN CARBOXYL-TERMINAL HYDROLASE"/>
    <property type="match status" value="1"/>
</dbReference>
<evidence type="ECO:0000256" key="1">
    <source>
        <dbReference type="ARBA" id="ARBA00000707"/>
    </source>
</evidence>
<evidence type="ECO:0000256" key="6">
    <source>
        <dbReference type="ARBA" id="ARBA00022807"/>
    </source>
</evidence>
<keyword evidence="5 7" id="KW-0378">Hydrolase</keyword>
<evidence type="ECO:0000313" key="10">
    <source>
        <dbReference type="EMBL" id="CAJ0588127.1"/>
    </source>
</evidence>
<accession>A0AA36GBX7</accession>
<evidence type="ECO:0000256" key="7">
    <source>
        <dbReference type="PROSITE-ProRule" id="PRU01393"/>
    </source>
</evidence>
<dbReference type="GO" id="GO:0005737">
    <property type="term" value="C:cytoplasm"/>
    <property type="evidence" value="ECO:0007669"/>
    <property type="project" value="TreeGrafter"/>
</dbReference>
<evidence type="ECO:0000256" key="4">
    <source>
        <dbReference type="ARBA" id="ARBA00022786"/>
    </source>
</evidence>